<protein>
    <submittedName>
        <fullName evidence="2">4-carboxymuconolactone decarboxylase</fullName>
        <ecNumber evidence="2">4.1.1.44</ecNumber>
    </submittedName>
</protein>
<keyword evidence="2" id="KW-0456">Lyase</keyword>
<gene>
    <name evidence="2" type="ORF">DESAMIL20_184</name>
</gene>
<dbReference type="GO" id="GO:0051920">
    <property type="term" value="F:peroxiredoxin activity"/>
    <property type="evidence" value="ECO:0007669"/>
    <property type="project" value="InterPro"/>
</dbReference>
<dbReference type="RefSeq" id="WP_086032999.1">
    <property type="nucleotide sequence ID" value="NZ_MDSU01000001.1"/>
</dbReference>
<dbReference type="InterPro" id="IPR004675">
    <property type="entry name" value="AhpD_core"/>
</dbReference>
<feature type="domain" description="Carboxymuconolactone decarboxylase-like" evidence="1">
    <location>
        <begin position="32"/>
        <end position="103"/>
    </location>
</feature>
<proteinExistence type="predicted"/>
<sequence>MRPNMIKNAHDLILDMEKNFSDINNKSENKGKVFQDFLDEVFKDSHLDAKTKALIGVALSVQKQCKWCITYSVNLALKNGATKEEIHEAGWVAVALGGFSAYTYMQILAKSLNDLTK</sequence>
<dbReference type="InterPro" id="IPR003779">
    <property type="entry name" value="CMD-like"/>
</dbReference>
<evidence type="ECO:0000259" key="1">
    <source>
        <dbReference type="Pfam" id="PF02627"/>
    </source>
</evidence>
<dbReference type="Pfam" id="PF02627">
    <property type="entry name" value="CMD"/>
    <property type="match status" value="1"/>
</dbReference>
<dbReference type="Proteomes" id="UP000194141">
    <property type="component" value="Unassembled WGS sequence"/>
</dbReference>
<dbReference type="PANTHER" id="PTHR33930">
    <property type="entry name" value="ALKYL HYDROPEROXIDE REDUCTASE AHPD"/>
    <property type="match status" value="1"/>
</dbReference>
<reference evidence="2 3" key="1">
    <citation type="journal article" date="2017" name="Front. Microbiol.">
        <title>Genome Sequence of Desulfurella amilsii Strain TR1 and Comparative Genomics of Desulfurellaceae Family.</title>
        <authorList>
            <person name="Florentino A.P."/>
            <person name="Stams A.J."/>
            <person name="Sanchez-Andrea I."/>
        </authorList>
    </citation>
    <scope>NUCLEOTIDE SEQUENCE [LARGE SCALE GENOMIC DNA]</scope>
    <source>
        <strain evidence="2 3">TR1</strain>
    </source>
</reference>
<name>A0A1X4XZW5_9BACT</name>
<dbReference type="SUPFAM" id="SSF69118">
    <property type="entry name" value="AhpD-like"/>
    <property type="match status" value="1"/>
</dbReference>
<dbReference type="EMBL" id="MDSU01000001">
    <property type="protein sequence ID" value="OSS43076.1"/>
    <property type="molecule type" value="Genomic_DNA"/>
</dbReference>
<dbReference type="InterPro" id="IPR029032">
    <property type="entry name" value="AhpD-like"/>
</dbReference>
<dbReference type="NCBIfam" id="TIGR00778">
    <property type="entry name" value="ahpD_dom"/>
    <property type="match status" value="1"/>
</dbReference>
<dbReference type="STRING" id="1562698.DESAMIL20_184"/>
<dbReference type="AlphaFoldDB" id="A0A1X4XZW5"/>
<evidence type="ECO:0000313" key="2">
    <source>
        <dbReference type="EMBL" id="OSS43076.1"/>
    </source>
</evidence>
<evidence type="ECO:0000313" key="3">
    <source>
        <dbReference type="Proteomes" id="UP000194141"/>
    </source>
</evidence>
<dbReference type="GO" id="GO:0047575">
    <property type="term" value="F:4-carboxymuconolactone decarboxylase activity"/>
    <property type="evidence" value="ECO:0007669"/>
    <property type="project" value="UniProtKB-EC"/>
</dbReference>
<comment type="caution">
    <text evidence="2">The sequence shown here is derived from an EMBL/GenBank/DDBJ whole genome shotgun (WGS) entry which is preliminary data.</text>
</comment>
<dbReference type="PANTHER" id="PTHR33930:SF2">
    <property type="entry name" value="BLR3452 PROTEIN"/>
    <property type="match status" value="1"/>
</dbReference>
<dbReference type="Gene3D" id="1.20.1290.10">
    <property type="entry name" value="AhpD-like"/>
    <property type="match status" value="1"/>
</dbReference>
<dbReference type="OrthoDB" id="5457276at2"/>
<keyword evidence="3" id="KW-1185">Reference proteome</keyword>
<organism evidence="2 3">
    <name type="scientific">Desulfurella amilsii</name>
    <dbReference type="NCBI Taxonomy" id="1562698"/>
    <lineage>
        <taxon>Bacteria</taxon>
        <taxon>Pseudomonadati</taxon>
        <taxon>Campylobacterota</taxon>
        <taxon>Desulfurellia</taxon>
        <taxon>Desulfurellales</taxon>
        <taxon>Desulfurellaceae</taxon>
        <taxon>Desulfurella</taxon>
    </lineage>
</organism>
<accession>A0A1X4XZW5</accession>
<dbReference type="EC" id="4.1.1.44" evidence="2"/>